<evidence type="ECO:0000313" key="2">
    <source>
        <dbReference type="Proteomes" id="UP000095229"/>
    </source>
</evidence>
<evidence type="ECO:0000313" key="1">
    <source>
        <dbReference type="EMBL" id="OEH45831.1"/>
    </source>
</evidence>
<comment type="caution">
    <text evidence="1">The sequence shown here is derived from an EMBL/GenBank/DDBJ whole genome shotgun (WGS) entry which is preliminary data.</text>
</comment>
<name>A0A1E5JMS9_9GAMM</name>
<reference evidence="1 2" key="1">
    <citation type="submission" date="2016-02" db="EMBL/GenBank/DDBJ databases">
        <title>Secondary metabolites in Legionella.</title>
        <authorList>
            <person name="Tobias N.J."/>
            <person name="Bode H.B."/>
        </authorList>
    </citation>
    <scope>NUCLEOTIDE SEQUENCE [LARGE SCALE GENOMIC DNA]</scope>
    <source>
        <strain evidence="1 2">DSM 19216</strain>
    </source>
</reference>
<dbReference type="Proteomes" id="UP000095229">
    <property type="component" value="Unassembled WGS sequence"/>
</dbReference>
<dbReference type="AlphaFoldDB" id="A0A1E5JMS9"/>
<evidence type="ECO:0008006" key="3">
    <source>
        <dbReference type="Google" id="ProtNLM"/>
    </source>
</evidence>
<dbReference type="EMBL" id="LSOG01000084">
    <property type="protein sequence ID" value="OEH45831.1"/>
    <property type="molecule type" value="Genomic_DNA"/>
</dbReference>
<organism evidence="1 2">
    <name type="scientific">Legionella parisiensis</name>
    <dbReference type="NCBI Taxonomy" id="45071"/>
    <lineage>
        <taxon>Bacteria</taxon>
        <taxon>Pseudomonadati</taxon>
        <taxon>Pseudomonadota</taxon>
        <taxon>Gammaproteobacteria</taxon>
        <taxon>Legionellales</taxon>
        <taxon>Legionellaceae</taxon>
        <taxon>Legionella</taxon>
    </lineage>
</organism>
<gene>
    <name evidence="1" type="ORF">lpari_03150</name>
</gene>
<dbReference type="PATRIC" id="fig|45071.6.peg.3882"/>
<dbReference type="RefSeq" id="WP_058519147.1">
    <property type="nucleotide sequence ID" value="NZ_CAAAIE010000009.1"/>
</dbReference>
<protein>
    <recommendedName>
        <fullName evidence="3">OTU domain-containing protein</fullName>
    </recommendedName>
</protein>
<accession>A0A1E5JMS9</accession>
<keyword evidence="2" id="KW-1185">Reference proteome</keyword>
<sequence length="630" mass="73125">MFHVDNSGDGNCMYYAYSISLMYFLRTKYTLHVTEDIFNKLKLKEDDKGSLRTLLSKEVEQEFTSDEIKTVIEPILGRATRDLAAEHTKYEFKMSPQDTPLFSAAKYGLEYCFKLQFEPKHTELAQLINHAFTDDDYTEAEIYQVSGIKTAMDEFANARFLQVKEEFDREWSIKEQSFKKGKRPTATSIQSQKTHLLDNILRKETVAFFSADNDKHLNEYKNHLQKEHTWGAEETLFVLHRAIQGERMERNTKGTIDTFYDHDIVLHLHRDGSSPFIQSGNPVMILDNQDNTHWISKIPNSIFSMKQFSKITQMGYPAEIALFVKENKQSGPRVAKALRQMYKKWLEGNEYYSPDRCKEITERYLDYVKHNNRRFLITEVERFLEEMNKIIKKKTVIDKPTTSDLSPTLETKEVNSPLQMTTDKLMEEAVPALEAQERTLDTPVVEGFTPLMLQEYPIPNGDELTDKDKSTANKKAKQFTHPYSDEDVTMLYQTIYDWVDSLTDKSFRNLISSSLKKYEAKIWGSLWGASRRAEVEGYLNGNYSSKALAMILINGHEESTFSGCLFVKIVELIKKEINSYPVMLEEPKYQLISQFNLKEHGAFYLTKMKSHDETISVSQRQLQDTSTLTC</sequence>
<proteinExistence type="predicted"/>